<sequence length="149" mass="17517">MVSCLVIDEKVYAVKNMKRSVYYSPNEGKWGRKDQDSSSNLGIVSHCCINDKFLYACDSFGNIFWRKLDDLEWKKVKGLEDLRKLFPRSDAYYVGGIPSYDMLSRCYSKLINFGVNIVLVWFKYKKMDIWCAEISFERREVKCEVWGTV</sequence>
<dbReference type="PANTHER" id="PTHR24414">
    <property type="entry name" value="F-BOX/KELCH-REPEAT PROTEIN SKIP4"/>
    <property type="match status" value="1"/>
</dbReference>
<accession>A0A565C8A7</accession>
<reference evidence="2" key="1">
    <citation type="submission" date="2019-07" db="EMBL/GenBank/DDBJ databases">
        <authorList>
            <person name="Dittberner H."/>
        </authorList>
    </citation>
    <scope>NUCLEOTIDE SEQUENCE [LARGE SCALE GENOMIC DNA]</scope>
</reference>
<name>A0A565C8A7_9BRAS</name>
<dbReference type="AlphaFoldDB" id="A0A565C8A7"/>
<keyword evidence="3" id="KW-1185">Reference proteome</keyword>
<dbReference type="PANTHER" id="PTHR24414:SF184">
    <property type="entry name" value="GALACTOSE OXIDASE_KELCH REPEAT SUPERFAMILY PROTEIN"/>
    <property type="match status" value="1"/>
</dbReference>
<dbReference type="Proteomes" id="UP000489600">
    <property type="component" value="Unassembled WGS sequence"/>
</dbReference>
<feature type="domain" description="FKB95-like N-terminal Kelch" evidence="1">
    <location>
        <begin position="2"/>
        <end position="149"/>
    </location>
</feature>
<evidence type="ECO:0000313" key="3">
    <source>
        <dbReference type="Proteomes" id="UP000489600"/>
    </source>
</evidence>
<organism evidence="2 3">
    <name type="scientific">Arabis nemorensis</name>
    <dbReference type="NCBI Taxonomy" id="586526"/>
    <lineage>
        <taxon>Eukaryota</taxon>
        <taxon>Viridiplantae</taxon>
        <taxon>Streptophyta</taxon>
        <taxon>Embryophyta</taxon>
        <taxon>Tracheophyta</taxon>
        <taxon>Spermatophyta</taxon>
        <taxon>Magnoliopsida</taxon>
        <taxon>eudicotyledons</taxon>
        <taxon>Gunneridae</taxon>
        <taxon>Pentapetalae</taxon>
        <taxon>rosids</taxon>
        <taxon>malvids</taxon>
        <taxon>Brassicales</taxon>
        <taxon>Brassicaceae</taxon>
        <taxon>Arabideae</taxon>
        <taxon>Arabis</taxon>
    </lineage>
</organism>
<proteinExistence type="predicted"/>
<dbReference type="OrthoDB" id="1110124at2759"/>
<dbReference type="Pfam" id="PF25210">
    <property type="entry name" value="Kelch_FKB95"/>
    <property type="match status" value="1"/>
</dbReference>
<comment type="caution">
    <text evidence="2">The sequence shown here is derived from an EMBL/GenBank/DDBJ whole genome shotgun (WGS) entry which is preliminary data.</text>
</comment>
<evidence type="ECO:0000313" key="2">
    <source>
        <dbReference type="EMBL" id="VVB09820.1"/>
    </source>
</evidence>
<dbReference type="InterPro" id="IPR057499">
    <property type="entry name" value="Kelch_FKB95"/>
</dbReference>
<evidence type="ECO:0000259" key="1">
    <source>
        <dbReference type="Pfam" id="PF25210"/>
    </source>
</evidence>
<gene>
    <name evidence="2" type="ORF">ANE_LOCUS20264</name>
</gene>
<dbReference type="InterPro" id="IPR050354">
    <property type="entry name" value="F-box/kelch-repeat_ARATH"/>
</dbReference>
<protein>
    <recommendedName>
        <fullName evidence="1">FKB95-like N-terminal Kelch domain-containing protein</fullName>
    </recommendedName>
</protein>
<dbReference type="EMBL" id="CABITT030000007">
    <property type="protein sequence ID" value="VVB09820.1"/>
    <property type="molecule type" value="Genomic_DNA"/>
</dbReference>